<dbReference type="Proteomes" id="UP001362999">
    <property type="component" value="Unassembled WGS sequence"/>
</dbReference>
<evidence type="ECO:0000256" key="1">
    <source>
        <dbReference type="SAM" id="MobiDB-lite"/>
    </source>
</evidence>
<name>A0AAV9Z145_9AGAR</name>
<organism evidence="2 3">
    <name type="scientific">Favolaschia claudopus</name>
    <dbReference type="NCBI Taxonomy" id="2862362"/>
    <lineage>
        <taxon>Eukaryota</taxon>
        <taxon>Fungi</taxon>
        <taxon>Dikarya</taxon>
        <taxon>Basidiomycota</taxon>
        <taxon>Agaricomycotina</taxon>
        <taxon>Agaricomycetes</taxon>
        <taxon>Agaricomycetidae</taxon>
        <taxon>Agaricales</taxon>
        <taxon>Marasmiineae</taxon>
        <taxon>Mycenaceae</taxon>
        <taxon>Favolaschia</taxon>
    </lineage>
</organism>
<protein>
    <submittedName>
        <fullName evidence="2">Uncharacterized protein</fullName>
    </submittedName>
</protein>
<evidence type="ECO:0000313" key="3">
    <source>
        <dbReference type="Proteomes" id="UP001362999"/>
    </source>
</evidence>
<proteinExistence type="predicted"/>
<feature type="compositionally biased region" description="Acidic residues" evidence="1">
    <location>
        <begin position="15"/>
        <end position="27"/>
    </location>
</feature>
<accession>A0AAV9Z145</accession>
<feature type="region of interest" description="Disordered" evidence="1">
    <location>
        <begin position="1"/>
        <end position="47"/>
    </location>
</feature>
<feature type="region of interest" description="Disordered" evidence="1">
    <location>
        <begin position="279"/>
        <end position="313"/>
    </location>
</feature>
<keyword evidence="3" id="KW-1185">Reference proteome</keyword>
<sequence length="402" mass="42463">MFLVVHSLPQTPDPTSDEDPMAWEDEDSGSKSEEDGDDSDIEWEKLSTPMTFEERRTARREALASLPTGGTQLVGAPPQTPPVFFAGFLARGAALPLAGTASVGLWDPLVWASLFGFILAHPITLDKNVESPKPDFDNPETICFSCGHPYLVHTIQFSDLTEQNKMFARGGTSDGRCASFWSASVTWTMRLICICGARWSALVQPPATLTTTATTTTSAVFSGTPSHSLPQPVPAAASSTASSVIVPHRPVVAFTGLARPLTASVQQARQASIQRNLHGLGAGSSALTPTSPPEKKRKSGPPPPPPPPSYTDIPASGAALNDFAITSAPTSATIWCGILPKVLDTSDLNDPLDLSPRLFLGLPAVSPITFCRTAALGSVSSTLSFLLLVAIPIPCAEKRAQL</sequence>
<reference evidence="2 3" key="1">
    <citation type="journal article" date="2024" name="J Genomics">
        <title>Draft genome sequencing and assembly of Favolaschia claudopus CIRM-BRFM 2984 isolated from oak limbs.</title>
        <authorList>
            <person name="Navarro D."/>
            <person name="Drula E."/>
            <person name="Chaduli D."/>
            <person name="Cazenave R."/>
            <person name="Ahrendt S."/>
            <person name="Wang J."/>
            <person name="Lipzen A."/>
            <person name="Daum C."/>
            <person name="Barry K."/>
            <person name="Grigoriev I.V."/>
            <person name="Favel A."/>
            <person name="Rosso M.N."/>
            <person name="Martin F."/>
        </authorList>
    </citation>
    <scope>NUCLEOTIDE SEQUENCE [LARGE SCALE GENOMIC DNA]</scope>
    <source>
        <strain evidence="2 3">CIRM-BRFM 2984</strain>
    </source>
</reference>
<feature type="compositionally biased region" description="Pro residues" evidence="1">
    <location>
        <begin position="300"/>
        <end position="309"/>
    </location>
</feature>
<evidence type="ECO:0000313" key="2">
    <source>
        <dbReference type="EMBL" id="KAK6966994.1"/>
    </source>
</evidence>
<gene>
    <name evidence="2" type="ORF">R3P38DRAFT_3245033</name>
</gene>
<dbReference type="EMBL" id="JAWWNJ010000248">
    <property type="protein sequence ID" value="KAK6966994.1"/>
    <property type="molecule type" value="Genomic_DNA"/>
</dbReference>
<dbReference type="AlphaFoldDB" id="A0AAV9Z145"/>
<comment type="caution">
    <text evidence="2">The sequence shown here is derived from an EMBL/GenBank/DDBJ whole genome shotgun (WGS) entry which is preliminary data.</text>
</comment>